<proteinExistence type="inferred from homology"/>
<accession>A0A1G8NLL6</accession>
<keyword evidence="4" id="KW-0472">Membrane</keyword>
<evidence type="ECO:0000313" key="6">
    <source>
        <dbReference type="Proteomes" id="UP000199382"/>
    </source>
</evidence>
<dbReference type="GO" id="GO:0015920">
    <property type="term" value="P:lipopolysaccharide transport"/>
    <property type="evidence" value="ECO:0007669"/>
    <property type="project" value="TreeGrafter"/>
</dbReference>
<dbReference type="OrthoDB" id="7835223at2"/>
<reference evidence="5 6" key="1">
    <citation type="submission" date="2016-10" db="EMBL/GenBank/DDBJ databases">
        <authorList>
            <person name="de Groot N.N."/>
        </authorList>
    </citation>
    <scope>NUCLEOTIDE SEQUENCE [LARGE SCALE GENOMIC DNA]</scope>
    <source>
        <strain evidence="5 6">DSM 25294</strain>
    </source>
</reference>
<feature type="transmembrane region" description="Helical" evidence="4">
    <location>
        <begin position="72"/>
        <end position="92"/>
    </location>
</feature>
<feature type="transmembrane region" description="Helical" evidence="4">
    <location>
        <begin position="152"/>
        <end position="173"/>
    </location>
</feature>
<evidence type="ECO:0000256" key="4">
    <source>
        <dbReference type="SAM" id="Phobius"/>
    </source>
</evidence>
<comment type="subcellular location">
    <subcellularLocation>
        <location evidence="1">Cell inner membrane</location>
        <topology evidence="1">Multi-pass membrane protein</topology>
    </subcellularLocation>
</comment>
<comment type="similarity">
    <text evidence="2">Belongs to the ABC-2 integral membrane protein family.</text>
</comment>
<dbReference type="PANTHER" id="PTHR30413:SF8">
    <property type="entry name" value="TRANSPORT PERMEASE PROTEIN"/>
    <property type="match status" value="1"/>
</dbReference>
<feature type="transmembrane region" description="Helical" evidence="4">
    <location>
        <begin position="240"/>
        <end position="257"/>
    </location>
</feature>
<dbReference type="AlphaFoldDB" id="A0A1G8NLL6"/>
<keyword evidence="6" id="KW-1185">Reference proteome</keyword>
<dbReference type="PANTHER" id="PTHR30413">
    <property type="entry name" value="INNER MEMBRANE TRANSPORT PERMEASE"/>
    <property type="match status" value="1"/>
</dbReference>
<organism evidence="5 6">
    <name type="scientific">Aliiruegeria lutimaris</name>
    <dbReference type="NCBI Taxonomy" id="571298"/>
    <lineage>
        <taxon>Bacteria</taxon>
        <taxon>Pseudomonadati</taxon>
        <taxon>Pseudomonadota</taxon>
        <taxon>Alphaproteobacteria</taxon>
        <taxon>Rhodobacterales</taxon>
        <taxon>Roseobacteraceae</taxon>
        <taxon>Aliiruegeria</taxon>
    </lineage>
</organism>
<sequence>MFQVSKPNSSTGSALRLGQLIYHATVRSLRKTHGNALIGLLMNMMQTVVFVMAFFVMFSVMGWRGAALRGDFLLYIMSGIFLFMTHTKAMGAVVSSEGPSSAMMKHAPMNTIIAISAAAFGALYIQLLTMLVVLGIYHLAITPVIIDKPIGAMGMVLLSWFSGVAIGMVFLAIKPWFPGFVQVVSSVYSRANMIASGKMFVANQMPGFMLAFFTWNPLFHTIDQCRGYVFINYNPHHSNIAYPFWLSVALIFIGLMGEHYTRKNASLSWQAKR</sequence>
<dbReference type="Proteomes" id="UP000199382">
    <property type="component" value="Unassembled WGS sequence"/>
</dbReference>
<evidence type="ECO:0000313" key="5">
    <source>
        <dbReference type="EMBL" id="SDI81093.1"/>
    </source>
</evidence>
<protein>
    <submittedName>
        <fullName evidence="5">ABC-type polysaccharide/polyol phosphate export permease</fullName>
    </submittedName>
</protein>
<name>A0A1G8NLL6_9RHOB</name>
<feature type="transmembrane region" description="Helical" evidence="4">
    <location>
        <begin position="36"/>
        <end position="60"/>
    </location>
</feature>
<keyword evidence="3" id="KW-0813">Transport</keyword>
<evidence type="ECO:0000256" key="1">
    <source>
        <dbReference type="ARBA" id="ARBA00004429"/>
    </source>
</evidence>
<keyword evidence="4" id="KW-1133">Transmembrane helix</keyword>
<dbReference type="RefSeq" id="WP_093151090.1">
    <property type="nucleotide sequence ID" value="NZ_FNEK01000007.1"/>
</dbReference>
<feature type="transmembrane region" description="Helical" evidence="4">
    <location>
        <begin position="112"/>
        <end position="140"/>
    </location>
</feature>
<evidence type="ECO:0000256" key="2">
    <source>
        <dbReference type="ARBA" id="ARBA00007783"/>
    </source>
</evidence>
<evidence type="ECO:0000256" key="3">
    <source>
        <dbReference type="ARBA" id="ARBA00022448"/>
    </source>
</evidence>
<dbReference type="EMBL" id="FNEK01000007">
    <property type="protein sequence ID" value="SDI81093.1"/>
    <property type="molecule type" value="Genomic_DNA"/>
</dbReference>
<dbReference type="STRING" id="571298.SAMN04488026_100795"/>
<gene>
    <name evidence="5" type="ORF">SAMN04488026_100795</name>
</gene>
<dbReference type="GO" id="GO:0005886">
    <property type="term" value="C:plasma membrane"/>
    <property type="evidence" value="ECO:0007669"/>
    <property type="project" value="UniProtKB-SubCell"/>
</dbReference>
<keyword evidence="4" id="KW-0812">Transmembrane</keyword>